<sequence length="537" mass="61788">MMDLDMALREDEPPKPTNESIKAMRAHYAKWERSNCLSLNSIKRSIAEHLLGGIPESNNAKEFLVVVGNRYQTSNNVEAGYFMDELMNMRKARREKNESAHLVALGKLNNRKRVEKARKPNFHSHKKNKNFKKSENEKQKNGNENAKNTNLKCYHCNRKGHKRVDCFKFKNCLEKKKKEHGMLSAYVYFESNLVNVPLDLWWLDSGATVHVATFLQGIRNLRKPSEKESKLKVGSDIGIDVEHIGITVLELDSGFQLVLDNVFLYLQENGIVAQYTMPDSPKQKGVAERRNCTLMEMKRSMMSRSNLPEYLWGEAIKTTTYILNRVPSKFVPKTTFELWTDRKPSLNHFKSLKGYKFYYSTCGTRVVESQVAKFLELDVAHSIRSQSNERAEPIDVISLSLPVSDVNLDVGVFDSGIQQEVATVNFPTVEITPIVDEIPRVEMRRSQRTKRSAFSNDYYVYLREGKYDIGEEVDPTTYCEALSSDKTNEWLIAMRDETQSMSNNDVWELVDLPKGYKPIRCKCVFKTKRDNKGNVAL</sequence>
<feature type="domain" description="Integrase catalytic" evidence="4">
    <location>
        <begin position="248"/>
        <end position="343"/>
    </location>
</feature>
<dbReference type="PROSITE" id="PS50994">
    <property type="entry name" value="INTEGRASE"/>
    <property type="match status" value="1"/>
</dbReference>
<keyword evidence="1" id="KW-0479">Metal-binding</keyword>
<feature type="region of interest" description="Disordered" evidence="2">
    <location>
        <begin position="107"/>
        <end position="148"/>
    </location>
</feature>
<dbReference type="InterPro" id="IPR036397">
    <property type="entry name" value="RNaseH_sf"/>
</dbReference>
<evidence type="ECO:0000256" key="1">
    <source>
        <dbReference type="PROSITE-ProRule" id="PRU00047"/>
    </source>
</evidence>
<feature type="domain" description="CCHC-type" evidence="3">
    <location>
        <begin position="152"/>
        <end position="166"/>
    </location>
</feature>
<dbReference type="InterPro" id="IPR039537">
    <property type="entry name" value="Retrotran_Ty1/copia-like"/>
</dbReference>
<dbReference type="PANTHER" id="PTHR42648">
    <property type="entry name" value="TRANSPOSASE, PUTATIVE-RELATED"/>
    <property type="match status" value="1"/>
</dbReference>
<dbReference type="GO" id="GO:0008270">
    <property type="term" value="F:zinc ion binding"/>
    <property type="evidence" value="ECO:0007669"/>
    <property type="project" value="UniProtKB-KW"/>
</dbReference>
<reference evidence="5 6" key="1">
    <citation type="journal article" date="2018" name="PLoS Genet.">
        <title>Population sequencing reveals clonal diversity and ancestral inbreeding in the grapevine cultivar Chardonnay.</title>
        <authorList>
            <person name="Roach M.J."/>
            <person name="Johnson D.L."/>
            <person name="Bohlmann J."/>
            <person name="van Vuuren H.J."/>
            <person name="Jones S.J."/>
            <person name="Pretorius I.S."/>
            <person name="Schmidt S.A."/>
            <person name="Borneman A.R."/>
        </authorList>
    </citation>
    <scope>NUCLEOTIDE SEQUENCE [LARGE SCALE GENOMIC DNA]</scope>
    <source>
        <strain evidence="6">cv. Chardonnay</strain>
        <tissue evidence="5">Leaf</tissue>
    </source>
</reference>
<dbReference type="EMBL" id="QGNW01000138">
    <property type="protein sequence ID" value="RVW92344.1"/>
    <property type="molecule type" value="Genomic_DNA"/>
</dbReference>
<proteinExistence type="predicted"/>
<dbReference type="Gene3D" id="3.30.420.10">
    <property type="entry name" value="Ribonuclease H-like superfamily/Ribonuclease H"/>
    <property type="match status" value="1"/>
</dbReference>
<dbReference type="InterPro" id="IPR001584">
    <property type="entry name" value="Integrase_cat-core"/>
</dbReference>
<keyword evidence="1" id="KW-0863">Zinc-finger</keyword>
<dbReference type="PANTHER" id="PTHR42648:SF28">
    <property type="entry name" value="TRANSPOSON-ENCODED PROTEIN WITH RIBONUCLEASE H-LIKE AND RETROVIRUS ZINC FINGER-LIKE DOMAINS"/>
    <property type="match status" value="1"/>
</dbReference>
<evidence type="ECO:0000256" key="2">
    <source>
        <dbReference type="SAM" id="MobiDB-lite"/>
    </source>
</evidence>
<dbReference type="InterPro" id="IPR001878">
    <property type="entry name" value="Znf_CCHC"/>
</dbReference>
<dbReference type="InterPro" id="IPR012337">
    <property type="entry name" value="RNaseH-like_sf"/>
</dbReference>
<keyword evidence="1" id="KW-0862">Zinc</keyword>
<dbReference type="SUPFAM" id="SSF53098">
    <property type="entry name" value="Ribonuclease H-like"/>
    <property type="match status" value="1"/>
</dbReference>
<dbReference type="Proteomes" id="UP000288805">
    <property type="component" value="Unassembled WGS sequence"/>
</dbReference>
<organism evidence="5 6">
    <name type="scientific">Vitis vinifera</name>
    <name type="common">Grape</name>
    <dbReference type="NCBI Taxonomy" id="29760"/>
    <lineage>
        <taxon>Eukaryota</taxon>
        <taxon>Viridiplantae</taxon>
        <taxon>Streptophyta</taxon>
        <taxon>Embryophyta</taxon>
        <taxon>Tracheophyta</taxon>
        <taxon>Spermatophyta</taxon>
        <taxon>Magnoliopsida</taxon>
        <taxon>eudicotyledons</taxon>
        <taxon>Gunneridae</taxon>
        <taxon>Pentapetalae</taxon>
        <taxon>rosids</taxon>
        <taxon>Vitales</taxon>
        <taxon>Vitaceae</taxon>
        <taxon>Viteae</taxon>
        <taxon>Vitis</taxon>
    </lineage>
</organism>
<dbReference type="AlphaFoldDB" id="A0A438I6J0"/>
<accession>A0A438I6J0</accession>
<gene>
    <name evidence="5" type="primary">POLX_3446</name>
    <name evidence="5" type="ORF">CK203_032447</name>
</gene>
<dbReference type="GO" id="GO:0015074">
    <property type="term" value="P:DNA integration"/>
    <property type="evidence" value="ECO:0007669"/>
    <property type="project" value="InterPro"/>
</dbReference>
<evidence type="ECO:0000259" key="3">
    <source>
        <dbReference type="PROSITE" id="PS50158"/>
    </source>
</evidence>
<name>A0A438I6J0_VITVI</name>
<evidence type="ECO:0000313" key="5">
    <source>
        <dbReference type="EMBL" id="RVW92344.1"/>
    </source>
</evidence>
<feature type="compositionally biased region" description="Basic residues" evidence="2">
    <location>
        <begin position="109"/>
        <end position="131"/>
    </location>
</feature>
<dbReference type="GO" id="GO:0003676">
    <property type="term" value="F:nucleic acid binding"/>
    <property type="evidence" value="ECO:0007669"/>
    <property type="project" value="InterPro"/>
</dbReference>
<dbReference type="PROSITE" id="PS50158">
    <property type="entry name" value="ZF_CCHC"/>
    <property type="match status" value="1"/>
</dbReference>
<feature type="compositionally biased region" description="Basic and acidic residues" evidence="2">
    <location>
        <begin position="132"/>
        <end position="141"/>
    </location>
</feature>
<protein>
    <submittedName>
        <fullName evidence="5">Retrovirus-related Pol polyprotein from transposon TNT 1-94</fullName>
    </submittedName>
</protein>
<comment type="caution">
    <text evidence="5">The sequence shown here is derived from an EMBL/GenBank/DDBJ whole genome shotgun (WGS) entry which is preliminary data.</text>
</comment>
<evidence type="ECO:0000313" key="6">
    <source>
        <dbReference type="Proteomes" id="UP000288805"/>
    </source>
</evidence>
<evidence type="ECO:0000259" key="4">
    <source>
        <dbReference type="PROSITE" id="PS50994"/>
    </source>
</evidence>